<reference evidence="13" key="1">
    <citation type="journal article" date="2021" name="PeerJ">
        <title>Extensive microbial diversity within the chicken gut microbiome revealed by metagenomics and culture.</title>
        <authorList>
            <person name="Gilroy R."/>
            <person name="Ravi A."/>
            <person name="Getino M."/>
            <person name="Pursley I."/>
            <person name="Horton D.L."/>
            <person name="Alikhan N.F."/>
            <person name="Baker D."/>
            <person name="Gharbi K."/>
            <person name="Hall N."/>
            <person name="Watson M."/>
            <person name="Adriaenssens E.M."/>
            <person name="Foster-Nyarko E."/>
            <person name="Jarju S."/>
            <person name="Secka A."/>
            <person name="Antonio M."/>
            <person name="Oren A."/>
            <person name="Chaudhuri R.R."/>
            <person name="La Ragione R."/>
            <person name="Hildebrand F."/>
            <person name="Pallen M.J."/>
        </authorList>
    </citation>
    <scope>NUCLEOTIDE SEQUENCE</scope>
    <source>
        <strain evidence="13">CHK187-11901</strain>
    </source>
</reference>
<evidence type="ECO:0000256" key="4">
    <source>
        <dbReference type="ARBA" id="ARBA00015100"/>
    </source>
</evidence>
<dbReference type="Proteomes" id="UP000823896">
    <property type="component" value="Unassembled WGS sequence"/>
</dbReference>
<dbReference type="Pfam" id="PF00348">
    <property type="entry name" value="polyprenyl_synt"/>
    <property type="match status" value="1"/>
</dbReference>
<dbReference type="Gene3D" id="1.10.600.10">
    <property type="entry name" value="Farnesyl Diphosphate Synthase"/>
    <property type="match status" value="1"/>
</dbReference>
<accession>A0A9D2SW19</accession>
<keyword evidence="5 12" id="KW-0808">Transferase</keyword>
<dbReference type="EC" id="2.5.1.10" evidence="3"/>
<name>A0A9D2SW19_9FIRM</name>
<keyword evidence="7" id="KW-0460">Magnesium</keyword>
<evidence type="ECO:0000256" key="8">
    <source>
        <dbReference type="ARBA" id="ARBA00023229"/>
    </source>
</evidence>
<dbReference type="GO" id="GO:0016114">
    <property type="term" value="P:terpenoid biosynthetic process"/>
    <property type="evidence" value="ECO:0007669"/>
    <property type="project" value="UniProtKB-ARBA"/>
</dbReference>
<evidence type="ECO:0000256" key="9">
    <source>
        <dbReference type="ARBA" id="ARBA00032380"/>
    </source>
</evidence>
<dbReference type="AlphaFoldDB" id="A0A9D2SW19"/>
<dbReference type="GO" id="GO:0005737">
    <property type="term" value="C:cytoplasm"/>
    <property type="evidence" value="ECO:0007669"/>
    <property type="project" value="UniProtKB-ARBA"/>
</dbReference>
<dbReference type="NCBIfam" id="NF045485">
    <property type="entry name" value="FPPsyn"/>
    <property type="match status" value="1"/>
</dbReference>
<dbReference type="PANTHER" id="PTHR43281">
    <property type="entry name" value="FARNESYL DIPHOSPHATE SYNTHASE"/>
    <property type="match status" value="1"/>
</dbReference>
<dbReference type="GO" id="GO:0004337">
    <property type="term" value="F:(2E,6E)-farnesyl diphosphate synthase activity"/>
    <property type="evidence" value="ECO:0007669"/>
    <property type="project" value="UniProtKB-EC"/>
</dbReference>
<dbReference type="SFLD" id="SFLDG01017">
    <property type="entry name" value="Polyprenyl_Transferase_Like"/>
    <property type="match status" value="1"/>
</dbReference>
<dbReference type="FunFam" id="1.10.600.10:FF:000001">
    <property type="entry name" value="Geranylgeranyl diphosphate synthase"/>
    <property type="match status" value="1"/>
</dbReference>
<dbReference type="EMBL" id="DWWM01000032">
    <property type="protein sequence ID" value="HJC36509.1"/>
    <property type="molecule type" value="Genomic_DNA"/>
</dbReference>
<dbReference type="PROSITE" id="PS00444">
    <property type="entry name" value="POLYPRENYL_SYNTHASE_2"/>
    <property type="match status" value="1"/>
</dbReference>
<reference evidence="13" key="2">
    <citation type="submission" date="2021-04" db="EMBL/GenBank/DDBJ databases">
        <authorList>
            <person name="Gilroy R."/>
        </authorList>
    </citation>
    <scope>NUCLEOTIDE SEQUENCE</scope>
    <source>
        <strain evidence="13">CHK187-11901</strain>
    </source>
</reference>
<keyword evidence="6" id="KW-0479">Metal-binding</keyword>
<dbReference type="InterPro" id="IPR000092">
    <property type="entry name" value="Polyprenyl_synt"/>
</dbReference>
<evidence type="ECO:0000256" key="11">
    <source>
        <dbReference type="ARBA" id="ARBA00049399"/>
    </source>
</evidence>
<comment type="similarity">
    <text evidence="2 12">Belongs to the FPP/GGPP synthase family.</text>
</comment>
<comment type="caution">
    <text evidence="13">The sequence shown here is derived from an EMBL/GenBank/DDBJ whole genome shotgun (WGS) entry which is preliminary data.</text>
</comment>
<dbReference type="GO" id="GO:0046872">
    <property type="term" value="F:metal ion binding"/>
    <property type="evidence" value="ECO:0007669"/>
    <property type="project" value="UniProtKB-KW"/>
</dbReference>
<comment type="cofactor">
    <cofactor evidence="1">
        <name>Mg(2+)</name>
        <dbReference type="ChEBI" id="CHEBI:18420"/>
    </cofactor>
</comment>
<evidence type="ECO:0000256" key="12">
    <source>
        <dbReference type="RuleBase" id="RU004466"/>
    </source>
</evidence>
<organism evidence="13 14">
    <name type="scientific">Candidatus Merdibacter merdavium</name>
    <dbReference type="NCBI Taxonomy" id="2838692"/>
    <lineage>
        <taxon>Bacteria</taxon>
        <taxon>Bacillati</taxon>
        <taxon>Bacillota</taxon>
        <taxon>Erysipelotrichia</taxon>
        <taxon>Erysipelotrichales</taxon>
        <taxon>Erysipelotrichaceae</taxon>
        <taxon>Merdibacter</taxon>
    </lineage>
</organism>
<evidence type="ECO:0000256" key="6">
    <source>
        <dbReference type="ARBA" id="ARBA00022723"/>
    </source>
</evidence>
<dbReference type="InterPro" id="IPR053378">
    <property type="entry name" value="Prenyl_diphosphate_synthase"/>
</dbReference>
<evidence type="ECO:0000256" key="5">
    <source>
        <dbReference type="ARBA" id="ARBA00022679"/>
    </source>
</evidence>
<evidence type="ECO:0000256" key="10">
    <source>
        <dbReference type="ARBA" id="ARBA00032873"/>
    </source>
</evidence>
<sequence>MPDFEAYLRSLQEEGRPSRTRDAMFYSLLGGGKRVRPRLLFAALQGYGLNEESGYPCAAAIEMIHTYSLIHDDLPAMDDDTLRRGRKTCHIAFDEASAILAGDGLLTDAFGIVLRSPCDDARKVKLVSLLSEYSGSNGMILGQTLDIAAESHPDMTQEELEAIHLHKTGCLLTLPLLCAAVLAGHEEDLETLKRIGRLVGLSFQIQDDVMDVTLSQQQTGKSSSDVANHKATYVALMGAADARRLSEEYYQEAETLCARLRMDAGELLSLFEQLRARRS</sequence>
<comment type="catalytic activity">
    <reaction evidence="11">
        <text>isopentenyl diphosphate + (2E)-geranyl diphosphate = (2E,6E)-farnesyl diphosphate + diphosphate</text>
        <dbReference type="Rhea" id="RHEA:19361"/>
        <dbReference type="ChEBI" id="CHEBI:33019"/>
        <dbReference type="ChEBI" id="CHEBI:58057"/>
        <dbReference type="ChEBI" id="CHEBI:128769"/>
        <dbReference type="ChEBI" id="CHEBI:175763"/>
        <dbReference type="EC" id="2.5.1.10"/>
    </reaction>
</comment>
<gene>
    <name evidence="13" type="ORF">H9702_05200</name>
</gene>
<keyword evidence="8" id="KW-0414">Isoprene biosynthesis</keyword>
<evidence type="ECO:0000256" key="1">
    <source>
        <dbReference type="ARBA" id="ARBA00001946"/>
    </source>
</evidence>
<dbReference type="SFLD" id="SFLDS00005">
    <property type="entry name" value="Isoprenoid_Synthase_Type_I"/>
    <property type="match status" value="1"/>
</dbReference>
<dbReference type="PROSITE" id="PS00723">
    <property type="entry name" value="POLYPRENYL_SYNTHASE_1"/>
    <property type="match status" value="1"/>
</dbReference>
<evidence type="ECO:0000313" key="14">
    <source>
        <dbReference type="Proteomes" id="UP000823896"/>
    </source>
</evidence>
<evidence type="ECO:0000256" key="3">
    <source>
        <dbReference type="ARBA" id="ARBA00012439"/>
    </source>
</evidence>
<evidence type="ECO:0000256" key="7">
    <source>
        <dbReference type="ARBA" id="ARBA00022842"/>
    </source>
</evidence>
<dbReference type="InterPro" id="IPR008949">
    <property type="entry name" value="Isoprenoid_synthase_dom_sf"/>
</dbReference>
<evidence type="ECO:0000313" key="13">
    <source>
        <dbReference type="EMBL" id="HJC36509.1"/>
    </source>
</evidence>
<protein>
    <recommendedName>
        <fullName evidence="4">Farnesyl diphosphate synthase</fullName>
        <ecNumber evidence="3">2.5.1.10</ecNumber>
    </recommendedName>
    <alternativeName>
        <fullName evidence="10">(2E,6E)-farnesyl diphosphate synthase</fullName>
    </alternativeName>
    <alternativeName>
        <fullName evidence="9">Geranyltranstransferase</fullName>
    </alternativeName>
</protein>
<dbReference type="SUPFAM" id="SSF48576">
    <property type="entry name" value="Terpenoid synthases"/>
    <property type="match status" value="1"/>
</dbReference>
<dbReference type="InterPro" id="IPR033749">
    <property type="entry name" value="Polyprenyl_synt_CS"/>
</dbReference>
<dbReference type="PANTHER" id="PTHR43281:SF1">
    <property type="entry name" value="FARNESYL DIPHOSPHATE SYNTHASE"/>
    <property type="match status" value="1"/>
</dbReference>
<dbReference type="CDD" id="cd00685">
    <property type="entry name" value="Trans_IPPS_HT"/>
    <property type="match status" value="1"/>
</dbReference>
<proteinExistence type="inferred from homology"/>
<evidence type="ECO:0000256" key="2">
    <source>
        <dbReference type="ARBA" id="ARBA00006706"/>
    </source>
</evidence>